<organism evidence="1 2">
    <name type="scientific">Centaurea solstitialis</name>
    <name type="common">yellow star-thistle</name>
    <dbReference type="NCBI Taxonomy" id="347529"/>
    <lineage>
        <taxon>Eukaryota</taxon>
        <taxon>Viridiplantae</taxon>
        <taxon>Streptophyta</taxon>
        <taxon>Embryophyta</taxon>
        <taxon>Tracheophyta</taxon>
        <taxon>Spermatophyta</taxon>
        <taxon>Magnoliopsida</taxon>
        <taxon>eudicotyledons</taxon>
        <taxon>Gunneridae</taxon>
        <taxon>Pentapetalae</taxon>
        <taxon>asterids</taxon>
        <taxon>campanulids</taxon>
        <taxon>Asterales</taxon>
        <taxon>Asteraceae</taxon>
        <taxon>Carduoideae</taxon>
        <taxon>Cardueae</taxon>
        <taxon>Centaureinae</taxon>
        <taxon>Centaurea</taxon>
    </lineage>
</organism>
<name>A0AA38WCW3_9ASTR</name>
<reference evidence="1" key="1">
    <citation type="submission" date="2023-03" db="EMBL/GenBank/DDBJ databases">
        <title>Chromosome-scale reference genome and RAD-based genetic map of yellow starthistle (Centaurea solstitialis) reveal putative structural variation and QTLs associated with invader traits.</title>
        <authorList>
            <person name="Reatini B."/>
            <person name="Cang F.A."/>
            <person name="Jiang Q."/>
            <person name="Mckibben M.T.W."/>
            <person name="Barker M.S."/>
            <person name="Rieseberg L.H."/>
            <person name="Dlugosch K.M."/>
        </authorList>
    </citation>
    <scope>NUCLEOTIDE SEQUENCE</scope>
    <source>
        <strain evidence="1">CAN-66</strain>
        <tissue evidence="1">Leaf</tissue>
    </source>
</reference>
<evidence type="ECO:0000313" key="1">
    <source>
        <dbReference type="EMBL" id="KAJ9547475.1"/>
    </source>
</evidence>
<comment type="caution">
    <text evidence="1">The sequence shown here is derived from an EMBL/GenBank/DDBJ whole genome shotgun (WGS) entry which is preliminary data.</text>
</comment>
<evidence type="ECO:0000313" key="2">
    <source>
        <dbReference type="Proteomes" id="UP001172457"/>
    </source>
</evidence>
<dbReference type="Proteomes" id="UP001172457">
    <property type="component" value="Chromosome 5"/>
</dbReference>
<gene>
    <name evidence="1" type="ORF">OSB04_020018</name>
</gene>
<sequence length="78" mass="8845">MNSDCSKLSKFDRFLVSDSFKNLWPFASSLALPRILSDHCSIILDTRLADFEDDSRASRFLLAEDCTTESLRLVTKAL</sequence>
<protein>
    <submittedName>
        <fullName evidence="1">Uncharacterized protein</fullName>
    </submittedName>
</protein>
<dbReference type="AlphaFoldDB" id="A0AA38WCW3"/>
<proteinExistence type="predicted"/>
<dbReference type="EMBL" id="JARYMX010000005">
    <property type="protein sequence ID" value="KAJ9547475.1"/>
    <property type="molecule type" value="Genomic_DNA"/>
</dbReference>
<keyword evidence="2" id="KW-1185">Reference proteome</keyword>
<accession>A0AA38WCW3</accession>